<dbReference type="STRING" id="1150469.RSPPHO_00047"/>
<keyword evidence="3" id="KW-0282">Flagellum</keyword>
<dbReference type="InterPro" id="IPR021136">
    <property type="entry name" value="Flagellar_hook_control-like_C"/>
</dbReference>
<dbReference type="Pfam" id="PF02120">
    <property type="entry name" value="Flg_hook"/>
    <property type="match status" value="1"/>
</dbReference>
<gene>
    <name evidence="3" type="ORF">RSPPHO_00047</name>
</gene>
<dbReference type="PATRIC" id="fig|1150469.3.peg.78"/>
<name>H6SIP6_PARPM</name>
<dbReference type="Gene3D" id="3.30.750.140">
    <property type="match status" value="1"/>
</dbReference>
<keyword evidence="3" id="KW-0969">Cilium</keyword>
<proteinExistence type="predicted"/>
<evidence type="ECO:0000313" key="3">
    <source>
        <dbReference type="EMBL" id="CCG06673.1"/>
    </source>
</evidence>
<keyword evidence="3" id="KW-0966">Cell projection</keyword>
<reference evidence="3 4" key="1">
    <citation type="submission" date="2012-02" db="EMBL/GenBank/DDBJ databases">
        <title>Shotgun genome sequence of Phaeospirillum photometricum DSM 122.</title>
        <authorList>
            <person name="Duquesne K."/>
            <person name="Sturgis J."/>
        </authorList>
    </citation>
    <scope>NUCLEOTIDE SEQUENCE [LARGE SCALE GENOMIC DNA]</scope>
    <source>
        <strain evidence="4">DSM122</strain>
    </source>
</reference>
<dbReference type="Proteomes" id="UP000033220">
    <property type="component" value="Chromosome DSM 122"/>
</dbReference>
<feature type="region of interest" description="Disordered" evidence="1">
    <location>
        <begin position="116"/>
        <end position="158"/>
    </location>
</feature>
<dbReference type="HOGENOM" id="CLU_1554089_0_0_5"/>
<dbReference type="InterPro" id="IPR038610">
    <property type="entry name" value="FliK-like_C_sf"/>
</dbReference>
<evidence type="ECO:0000313" key="4">
    <source>
        <dbReference type="Proteomes" id="UP000033220"/>
    </source>
</evidence>
<accession>H6SIP6</accession>
<organism evidence="3 4">
    <name type="scientific">Pararhodospirillum photometricum DSM 122</name>
    <dbReference type="NCBI Taxonomy" id="1150469"/>
    <lineage>
        <taxon>Bacteria</taxon>
        <taxon>Pseudomonadati</taxon>
        <taxon>Pseudomonadota</taxon>
        <taxon>Alphaproteobacteria</taxon>
        <taxon>Rhodospirillales</taxon>
        <taxon>Rhodospirillaceae</taxon>
        <taxon>Pararhodospirillum</taxon>
    </lineage>
</organism>
<dbReference type="CDD" id="cd17470">
    <property type="entry name" value="T3SS_Flik_C"/>
    <property type="match status" value="1"/>
</dbReference>
<evidence type="ECO:0000259" key="2">
    <source>
        <dbReference type="Pfam" id="PF02120"/>
    </source>
</evidence>
<feature type="compositionally biased region" description="Polar residues" evidence="1">
    <location>
        <begin position="124"/>
        <end position="149"/>
    </location>
</feature>
<evidence type="ECO:0000256" key="1">
    <source>
        <dbReference type="SAM" id="MobiDB-lite"/>
    </source>
</evidence>
<dbReference type="AlphaFoldDB" id="H6SIP6"/>
<sequence length="172" mass="17754">MQAPSGQAVASGPQATTQTSAAARPPSPEAQRLMDQVKVNISKALDRGMDQVSVQLTPKTLGRIDVKMDIGSGGEVQVSVLADNQQTLDLLRSDQRGLERALQEAGLKADSGSIDFGLRGGSGQENLNQDGASSGLGQASRGTDTSETETLLGDDPLRAAQAAARGGVDIRV</sequence>
<feature type="region of interest" description="Disordered" evidence="1">
    <location>
        <begin position="1"/>
        <end position="32"/>
    </location>
</feature>
<dbReference type="eggNOG" id="COG3144">
    <property type="taxonomic scope" value="Bacteria"/>
</dbReference>
<dbReference type="KEGG" id="rpm:RSPPHO_00047"/>
<feature type="domain" description="Flagellar hook-length control protein-like C-terminal" evidence="2">
    <location>
        <begin position="42"/>
        <end position="115"/>
    </location>
</feature>
<dbReference type="EMBL" id="HE663493">
    <property type="protein sequence ID" value="CCG06673.1"/>
    <property type="molecule type" value="Genomic_DNA"/>
</dbReference>
<protein>
    <submittedName>
        <fullName evidence="3">Flagellar hook-length control protein</fullName>
    </submittedName>
</protein>
<keyword evidence="4" id="KW-1185">Reference proteome</keyword>